<dbReference type="AlphaFoldDB" id="A0A5C4MYP3"/>
<dbReference type="Proteomes" id="UP000306740">
    <property type="component" value="Unassembled WGS sequence"/>
</dbReference>
<dbReference type="EMBL" id="VDFR01000027">
    <property type="protein sequence ID" value="TNC49237.1"/>
    <property type="molecule type" value="Genomic_DNA"/>
</dbReference>
<reference evidence="3 4" key="1">
    <citation type="submission" date="2019-05" db="EMBL/GenBank/DDBJ databases">
        <title>Mumia sp. nov., isolated from the intestinal contents of plateau pika (Ochotona curzoniae) in the Qinghai-Tibet plateau of China.</title>
        <authorList>
            <person name="Tian Z."/>
        </authorList>
    </citation>
    <scope>NUCLEOTIDE SEQUENCE [LARGE SCALE GENOMIC DNA]</scope>
    <source>
        <strain evidence="4">527</strain>
        <strain evidence="3">Z527</strain>
    </source>
</reference>
<accession>A0A5C4MYP3</accession>
<evidence type="ECO:0000313" key="4">
    <source>
        <dbReference type="Proteomes" id="UP000306740"/>
    </source>
</evidence>
<organism evidence="3 4">
    <name type="scientific">Mumia zhuanghuii</name>
    <dbReference type="NCBI Taxonomy" id="2585211"/>
    <lineage>
        <taxon>Bacteria</taxon>
        <taxon>Bacillati</taxon>
        <taxon>Actinomycetota</taxon>
        <taxon>Actinomycetes</taxon>
        <taxon>Propionibacteriales</taxon>
        <taxon>Nocardioidaceae</taxon>
        <taxon>Mumia</taxon>
    </lineage>
</organism>
<dbReference type="SUPFAM" id="SSF56219">
    <property type="entry name" value="DNase I-like"/>
    <property type="match status" value="1"/>
</dbReference>
<evidence type="ECO:0000256" key="1">
    <source>
        <dbReference type="SAM" id="SignalP"/>
    </source>
</evidence>
<keyword evidence="1" id="KW-0732">Signal</keyword>
<dbReference type="Gene3D" id="3.60.10.10">
    <property type="entry name" value="Endonuclease/exonuclease/phosphatase"/>
    <property type="match status" value="1"/>
</dbReference>
<dbReference type="RefSeq" id="WP_139105497.1">
    <property type="nucleotide sequence ID" value="NZ_VDFR01000027.1"/>
</dbReference>
<evidence type="ECO:0000313" key="3">
    <source>
        <dbReference type="EMBL" id="TNC49237.1"/>
    </source>
</evidence>
<gene>
    <name evidence="3" type="ORF">FHE65_05810</name>
    <name evidence="2" type="ORF">FHE65_22845</name>
</gene>
<evidence type="ECO:0000313" key="2">
    <source>
        <dbReference type="EMBL" id="TNC41019.1"/>
    </source>
</evidence>
<comment type="caution">
    <text evidence="3">The sequence shown here is derived from an EMBL/GenBank/DDBJ whole genome shotgun (WGS) entry which is preliminary data.</text>
</comment>
<feature type="chain" id="PRO_5036366937" description="Endonuclease/exonuclease/phosphatase domain-containing protein" evidence="1">
    <location>
        <begin position="34"/>
        <end position="382"/>
    </location>
</feature>
<feature type="signal peptide" evidence="1">
    <location>
        <begin position="1"/>
        <end position="33"/>
    </location>
</feature>
<dbReference type="InterPro" id="IPR036691">
    <property type="entry name" value="Endo/exonu/phosph_ase_sf"/>
</dbReference>
<proteinExistence type="predicted"/>
<evidence type="ECO:0008006" key="5">
    <source>
        <dbReference type="Google" id="ProtNLM"/>
    </source>
</evidence>
<dbReference type="OrthoDB" id="10007448at2"/>
<sequence>MKRPERLAGRLAAALAGGAILATALTPSGSAGADSPLPLSPSGRISVLSANLGELLNGADIGEKLDVTHFAARVQAVFSALNARGPAVPNYAPDVVVLSEVTQESGAAAAQQLTARTGYTYRVAAAAAAGTNAWDAIDVPGTYPRVRRETAILYNDTTMTTASAAASSPLTYPQSQIPANQPTLTWETLRQSTVLLQERAGGRRYGIYSAHYRPYKFVTDHDVYTGGWTRFLKSRLSELYPGAVPVIAGDFNRLPCTNFSNAAWVGAGYSGNCTGAVSETPSAYWSAMTTNSVGSPGVYIPGRPTGVDNVFSTLPVLSSNYDYDYKTYGTGTSQFANGTAFAQCEALYNQGLGGSAAADAINGCAERYYSDHAFVWSIVGSK</sequence>
<dbReference type="EMBL" id="VDFR01000107">
    <property type="protein sequence ID" value="TNC41019.1"/>
    <property type="molecule type" value="Genomic_DNA"/>
</dbReference>
<name>A0A5C4MYP3_9ACTN</name>
<protein>
    <recommendedName>
        <fullName evidence="5">Endonuclease/exonuclease/phosphatase domain-containing protein</fullName>
    </recommendedName>
</protein>